<dbReference type="Gene3D" id="2.40.30.170">
    <property type="match status" value="1"/>
</dbReference>
<dbReference type="AlphaFoldDB" id="A0A2R8A7Z7"/>
<dbReference type="PANTHER" id="PTHR32347">
    <property type="entry name" value="EFFLUX SYSTEM COMPONENT YKNX-RELATED"/>
    <property type="match status" value="1"/>
</dbReference>
<dbReference type="SUPFAM" id="SSF55781">
    <property type="entry name" value="GAF domain-like"/>
    <property type="match status" value="1"/>
</dbReference>
<evidence type="ECO:0000256" key="2">
    <source>
        <dbReference type="ARBA" id="ARBA00023054"/>
    </source>
</evidence>
<feature type="coiled-coil region" evidence="3">
    <location>
        <begin position="403"/>
        <end position="458"/>
    </location>
</feature>
<accession>A0A2R8A7Z7</accession>
<dbReference type="PANTHER" id="PTHR32347:SF23">
    <property type="entry name" value="BLL5650 PROTEIN"/>
    <property type="match status" value="1"/>
</dbReference>
<evidence type="ECO:0000313" key="4">
    <source>
        <dbReference type="EMBL" id="SPF28351.1"/>
    </source>
</evidence>
<comment type="subcellular location">
    <subcellularLocation>
        <location evidence="1">Cell envelope</location>
    </subcellularLocation>
</comment>
<dbReference type="EMBL" id="OMKW01000001">
    <property type="protein sequence ID" value="SPF28351.1"/>
    <property type="molecule type" value="Genomic_DNA"/>
</dbReference>
<organism evidence="4 5">
    <name type="scientific">Pontivivens insulae</name>
    <dbReference type="NCBI Taxonomy" id="1639689"/>
    <lineage>
        <taxon>Bacteria</taxon>
        <taxon>Pseudomonadati</taxon>
        <taxon>Pseudomonadota</taxon>
        <taxon>Alphaproteobacteria</taxon>
        <taxon>Rhodobacterales</taxon>
        <taxon>Paracoccaceae</taxon>
        <taxon>Pontivivens</taxon>
    </lineage>
</organism>
<proteinExistence type="predicted"/>
<dbReference type="InterPro" id="IPR050465">
    <property type="entry name" value="UPF0194_transport"/>
</dbReference>
<dbReference type="RefSeq" id="WP_108781064.1">
    <property type="nucleotide sequence ID" value="NZ_OMKW01000001.1"/>
</dbReference>
<keyword evidence="5" id="KW-1185">Reference proteome</keyword>
<dbReference type="Proteomes" id="UP000244932">
    <property type="component" value="Unassembled WGS sequence"/>
</dbReference>
<sequence length="596" mass="64810">MTLSQPVNENAVSADRVELRAPALTEWCEMLRTRLRGVLEVAVVARVDEGLAALAMAPASLELGKYAKAADAVAGRDSGLLQPMATEVDGVAEVIAYPVGPMHVALIGLAELPERQLQLIMQQVQLAAGWVWWDIVREAGLRAEARSDRLQGSFELFSELLDAGKVLEMQQLLCSIVADRMGASRVSLVMKNWRGKVRLRAVSGTTTLDRRTTLNDLTEQAGAEAIARREAIVHHEGDGGGPLRSLARMHEDKSAASVPLSDARGRVRGALVIEWPERVGDDMLSDWSSLWILAAPAIELRRRANRNIFQVAGSSIGAAFGALLGKGHLWLKAGTVAVLALAALMYWGTGTLTLRADTVIDDTGLRIVSTPADGFLSEVRVIPGDEVTPDTVIAVLDDSDLRLRQLELEAQAARYRAEEAIATRQADQGAVAVARAQTAEVEARLSLLERELEQTVIRAGTTGLVLQGDLRQRIGGQVERGEALMEIAPRQDVEVRVDVANRDGDELVPGLTGTLRLNVAPETPLAIEVIRVKPAAESVDGELRFVGYARIAQTDIRLENGMQGAARLQLGEAPLWRIWLLPAWETLYLFLWSWLP</sequence>
<reference evidence="4 5" key="1">
    <citation type="submission" date="2018-03" db="EMBL/GenBank/DDBJ databases">
        <authorList>
            <person name="Keele B.F."/>
        </authorList>
    </citation>
    <scope>NUCLEOTIDE SEQUENCE [LARGE SCALE GENOMIC DNA]</scope>
    <source>
        <strain evidence="4 5">CeCT 8812</strain>
    </source>
</reference>
<evidence type="ECO:0000313" key="5">
    <source>
        <dbReference type="Proteomes" id="UP000244932"/>
    </source>
</evidence>
<dbReference type="GO" id="GO:0030313">
    <property type="term" value="C:cell envelope"/>
    <property type="evidence" value="ECO:0007669"/>
    <property type="project" value="UniProtKB-SubCell"/>
</dbReference>
<dbReference type="SUPFAM" id="SSF111369">
    <property type="entry name" value="HlyD-like secretion proteins"/>
    <property type="match status" value="1"/>
</dbReference>
<protein>
    <submittedName>
        <fullName evidence="4">Uncharacterized protein</fullName>
    </submittedName>
</protein>
<name>A0A2R8A7Z7_9RHOB</name>
<evidence type="ECO:0000256" key="1">
    <source>
        <dbReference type="ARBA" id="ARBA00004196"/>
    </source>
</evidence>
<gene>
    <name evidence="4" type="ORF">POI8812_00649</name>
</gene>
<evidence type="ECO:0000256" key="3">
    <source>
        <dbReference type="SAM" id="Coils"/>
    </source>
</evidence>
<dbReference type="OrthoDB" id="9806939at2"/>
<keyword evidence="2 3" id="KW-0175">Coiled coil</keyword>